<feature type="compositionally biased region" description="Polar residues" evidence="1">
    <location>
        <begin position="39"/>
        <end position="58"/>
    </location>
</feature>
<dbReference type="Proteomes" id="UP001054945">
    <property type="component" value="Unassembled WGS sequence"/>
</dbReference>
<keyword evidence="3" id="KW-1185">Reference proteome</keyword>
<dbReference type="AlphaFoldDB" id="A0AAV4UD56"/>
<proteinExistence type="predicted"/>
<accession>A0AAV4UD56</accession>
<evidence type="ECO:0000256" key="1">
    <source>
        <dbReference type="SAM" id="MobiDB-lite"/>
    </source>
</evidence>
<evidence type="ECO:0000313" key="2">
    <source>
        <dbReference type="EMBL" id="GIY55686.1"/>
    </source>
</evidence>
<organism evidence="2 3">
    <name type="scientific">Caerostris extrusa</name>
    <name type="common">Bark spider</name>
    <name type="synonym">Caerostris bankana</name>
    <dbReference type="NCBI Taxonomy" id="172846"/>
    <lineage>
        <taxon>Eukaryota</taxon>
        <taxon>Metazoa</taxon>
        <taxon>Ecdysozoa</taxon>
        <taxon>Arthropoda</taxon>
        <taxon>Chelicerata</taxon>
        <taxon>Arachnida</taxon>
        <taxon>Araneae</taxon>
        <taxon>Araneomorphae</taxon>
        <taxon>Entelegynae</taxon>
        <taxon>Araneoidea</taxon>
        <taxon>Araneidae</taxon>
        <taxon>Caerostris</taxon>
    </lineage>
</organism>
<sequence length="160" mass="16864">MPRHITTSSNSLPCTHLQYLLQLTPSPPPLPASPPVSLDTSSVSTRLSDSPTYSTSGMSTHPIASAHITSSALKNTIVIDDLIHLSSSTTALHLQYLVHVHHHHLPAPPPTPPPMHIGLLAPCPASMPCATTSSCSRTCTPPPVPVTPPATCHHLLLLTT</sequence>
<dbReference type="EMBL" id="BPLR01012664">
    <property type="protein sequence ID" value="GIY55686.1"/>
    <property type="molecule type" value="Genomic_DNA"/>
</dbReference>
<protein>
    <submittedName>
        <fullName evidence="2">Uncharacterized protein</fullName>
    </submittedName>
</protein>
<feature type="region of interest" description="Disordered" evidence="1">
    <location>
        <begin position="25"/>
        <end position="58"/>
    </location>
</feature>
<name>A0AAV4UD56_CAEEX</name>
<reference evidence="2 3" key="1">
    <citation type="submission" date="2021-06" db="EMBL/GenBank/DDBJ databases">
        <title>Caerostris extrusa draft genome.</title>
        <authorList>
            <person name="Kono N."/>
            <person name="Arakawa K."/>
        </authorList>
    </citation>
    <scope>NUCLEOTIDE SEQUENCE [LARGE SCALE GENOMIC DNA]</scope>
</reference>
<feature type="compositionally biased region" description="Pro residues" evidence="1">
    <location>
        <begin position="25"/>
        <end position="34"/>
    </location>
</feature>
<comment type="caution">
    <text evidence="2">The sequence shown here is derived from an EMBL/GenBank/DDBJ whole genome shotgun (WGS) entry which is preliminary data.</text>
</comment>
<evidence type="ECO:0000313" key="3">
    <source>
        <dbReference type="Proteomes" id="UP001054945"/>
    </source>
</evidence>
<gene>
    <name evidence="2" type="ORF">CEXT_766361</name>
</gene>